<feature type="transmembrane region" description="Helical" evidence="6">
    <location>
        <begin position="117"/>
        <end position="138"/>
    </location>
</feature>
<name>A0A532V2X1_UNCL8</name>
<keyword evidence="4 6" id="KW-1133">Transmembrane helix</keyword>
<evidence type="ECO:0000313" key="8">
    <source>
        <dbReference type="Proteomes" id="UP000319619"/>
    </source>
</evidence>
<feature type="transmembrane region" description="Helical" evidence="6">
    <location>
        <begin position="382"/>
        <end position="404"/>
    </location>
</feature>
<dbReference type="CDD" id="cd13128">
    <property type="entry name" value="MATE_Wzx_like"/>
    <property type="match status" value="1"/>
</dbReference>
<feature type="transmembrane region" description="Helical" evidence="6">
    <location>
        <begin position="292"/>
        <end position="318"/>
    </location>
</feature>
<feature type="transmembrane region" description="Helical" evidence="6">
    <location>
        <begin position="12"/>
        <end position="31"/>
    </location>
</feature>
<dbReference type="Proteomes" id="UP000319619">
    <property type="component" value="Unassembled WGS sequence"/>
</dbReference>
<comment type="subcellular location">
    <subcellularLocation>
        <location evidence="1">Cell membrane</location>
        <topology evidence="1">Multi-pass membrane protein</topology>
    </subcellularLocation>
</comment>
<protein>
    <submittedName>
        <fullName evidence="7">Uncharacterized protein</fullName>
    </submittedName>
</protein>
<feature type="transmembrane region" description="Helical" evidence="6">
    <location>
        <begin position="43"/>
        <end position="65"/>
    </location>
</feature>
<dbReference type="AlphaFoldDB" id="A0A532V2X1"/>
<dbReference type="EMBL" id="NJBN01000002">
    <property type="protein sequence ID" value="TKJ41564.1"/>
    <property type="molecule type" value="Genomic_DNA"/>
</dbReference>
<evidence type="ECO:0000256" key="2">
    <source>
        <dbReference type="ARBA" id="ARBA00022475"/>
    </source>
</evidence>
<dbReference type="GO" id="GO:0005886">
    <property type="term" value="C:plasma membrane"/>
    <property type="evidence" value="ECO:0007669"/>
    <property type="project" value="UniProtKB-SubCell"/>
</dbReference>
<feature type="transmembrane region" description="Helical" evidence="6">
    <location>
        <begin position="356"/>
        <end position="376"/>
    </location>
</feature>
<feature type="transmembrane region" description="Helical" evidence="6">
    <location>
        <begin position="86"/>
        <end position="105"/>
    </location>
</feature>
<keyword evidence="3 6" id="KW-0812">Transmembrane</keyword>
<feature type="transmembrane region" description="Helical" evidence="6">
    <location>
        <begin position="208"/>
        <end position="226"/>
    </location>
</feature>
<feature type="transmembrane region" description="Helical" evidence="6">
    <location>
        <begin position="416"/>
        <end position="434"/>
    </location>
</feature>
<dbReference type="Pfam" id="PF01943">
    <property type="entry name" value="Polysacc_synt"/>
    <property type="match status" value="1"/>
</dbReference>
<dbReference type="PANTHER" id="PTHR30250:SF11">
    <property type="entry name" value="O-ANTIGEN TRANSPORTER-RELATED"/>
    <property type="match status" value="1"/>
</dbReference>
<feature type="transmembrane region" description="Helical" evidence="6">
    <location>
        <begin position="324"/>
        <end position="344"/>
    </location>
</feature>
<sequence>MNPPKVRVGTIYLLAAQSVFLVSGYVMHIVLGRHLGPAEYGLFGVVLYAAAIIRTFVSSGFPMAVAKFVSAVPERAESIFRKSFSFQLLLAVIISLTFFIFAPNIARLLGDDALIPLFQVISPIPIFFGTFFLVIQYYNGLRRYLTQSGWLTISYILRAALAIGLAVAGFHVFGAVVGIVLASAVVSIAILITRKKSSSAEKFAPSELIYFSAPLIISSISHAFLMDLDLMFVKRLVPDAASTGYYTSAKALAQAIPFAFFALSGALYPAVSRAYSANNMQKLKNYIEQANRLLIAVVLPLIAIITIESDSILVLFFGGQYLPGAAILRWLIISFSLLAIFIIHKTVITGCGYPKISSFLTISLLPFNVILLLVLIPRYGFIGAAVASTITFSSGVLMSTLVLYRKFNCGFNLPATFRILIAVLFVITAEFVFLQMGLNLFFRLFLTGSVYLLALRFLGELRNINLQELITGLTGTDKSKKG</sequence>
<evidence type="ECO:0000313" key="7">
    <source>
        <dbReference type="EMBL" id="TKJ41564.1"/>
    </source>
</evidence>
<reference evidence="7 8" key="1">
    <citation type="submission" date="2017-06" db="EMBL/GenBank/DDBJ databases">
        <title>Novel microbial phyla capable of carbon fixation and sulfur reduction in deep-sea sediments.</title>
        <authorList>
            <person name="Huang J."/>
            <person name="Baker B."/>
            <person name="Wang Y."/>
        </authorList>
    </citation>
    <scope>NUCLEOTIDE SEQUENCE [LARGE SCALE GENOMIC DNA]</scope>
    <source>
        <strain evidence="7">B3_LCP</strain>
    </source>
</reference>
<accession>A0A532V2X1</accession>
<organism evidence="7 8">
    <name type="scientific">candidate division LCP-89 bacterium B3_LCP</name>
    <dbReference type="NCBI Taxonomy" id="2012998"/>
    <lineage>
        <taxon>Bacteria</taxon>
        <taxon>Pseudomonadati</taxon>
        <taxon>Bacteria division LCP-89</taxon>
    </lineage>
</organism>
<comment type="caution">
    <text evidence="7">The sequence shown here is derived from an EMBL/GenBank/DDBJ whole genome shotgun (WGS) entry which is preliminary data.</text>
</comment>
<gene>
    <name evidence="7" type="ORF">CEE37_03085</name>
</gene>
<dbReference type="PANTHER" id="PTHR30250">
    <property type="entry name" value="PST FAMILY PREDICTED COLANIC ACID TRANSPORTER"/>
    <property type="match status" value="1"/>
</dbReference>
<keyword evidence="2" id="KW-1003">Cell membrane</keyword>
<evidence type="ECO:0000256" key="1">
    <source>
        <dbReference type="ARBA" id="ARBA00004651"/>
    </source>
</evidence>
<feature type="transmembrane region" description="Helical" evidence="6">
    <location>
        <begin position="251"/>
        <end position="271"/>
    </location>
</feature>
<dbReference type="InterPro" id="IPR050833">
    <property type="entry name" value="Poly_Biosynth_Transport"/>
</dbReference>
<proteinExistence type="predicted"/>
<feature type="transmembrane region" description="Helical" evidence="6">
    <location>
        <begin position="173"/>
        <end position="192"/>
    </location>
</feature>
<evidence type="ECO:0000256" key="4">
    <source>
        <dbReference type="ARBA" id="ARBA00022989"/>
    </source>
</evidence>
<evidence type="ECO:0000256" key="5">
    <source>
        <dbReference type="ARBA" id="ARBA00023136"/>
    </source>
</evidence>
<keyword evidence="5 6" id="KW-0472">Membrane</keyword>
<evidence type="ECO:0000256" key="3">
    <source>
        <dbReference type="ARBA" id="ARBA00022692"/>
    </source>
</evidence>
<dbReference type="InterPro" id="IPR002797">
    <property type="entry name" value="Polysacc_synth"/>
</dbReference>
<feature type="transmembrane region" description="Helical" evidence="6">
    <location>
        <begin position="150"/>
        <end position="167"/>
    </location>
</feature>
<evidence type="ECO:0000256" key="6">
    <source>
        <dbReference type="SAM" id="Phobius"/>
    </source>
</evidence>